<proteinExistence type="predicted"/>
<dbReference type="Proteomes" id="UP001231189">
    <property type="component" value="Unassembled WGS sequence"/>
</dbReference>
<accession>A0AAD8W8N5</accession>
<sequence>MGWPLVGSESTRRNKYNALKNKAEGFMRLPDEDHQDMYSRLLIVADDFRLIGATHINDSWIKEKYIECMMPYVPIDVKTLVGRECYSSLSSQDAVHEMQALKVLEQNSHDSLNRAIGMSKGNNLALVVNPLDEVHPQEQYRASWSMSYPEDLECHYHDHMAFHAKSFWVDPSKAKEDNIKRNHKSGFTSFGPKTRSCYNCDDKRHFIAECPYENRELHNGRLIPKDKSKESKGKYSKAPNKKFYNNKTKKGKRHPKVVLVTREEYSSDEVASSSDDEEGSSKEVAAIVTTNIPSSSLFESPNENPHIKNAHCFMATSSLDTSIVLSTQEEYSSGDDEVDDEEDATSNGLVALASLSTNSSSPSESPNEIIHVEEESCLMAKSSEVSSPSPSMPNISSDLGIDNASLKVKQEMIEFDEFLLNLQGSKWVLDSGCTSHMTGGKNLVKELRPNINNITVSFGDNSTSELMTDRFEMSMMGEMKFFLGFEIKQLREGTFINQAKYLQDMLKRFKMTELKGVATPMVTKCHLALDPNGKEVDQKFFATLAIRKDEEHTMEWMTGSTHCMRVSLLVFLEFLLMGVVDFMDHNRQIRMLLCISTPAGKIGQAKGLLPIYSHCFFRATICPSGGNNDALRGTLVDLMHLSYKCARDVNEERDYTLDIMDFIFHEIHDAMVSRTTIPYAPYIQLLINNSVAKVGEDISGYPL</sequence>
<protein>
    <recommendedName>
        <fullName evidence="2">Reverse transcriptase Ty1/copia-type domain-containing protein</fullName>
    </recommendedName>
</protein>
<feature type="compositionally biased region" description="Basic and acidic residues" evidence="1">
    <location>
        <begin position="221"/>
        <end position="233"/>
    </location>
</feature>
<organism evidence="3 4">
    <name type="scientific">Lolium multiflorum</name>
    <name type="common">Italian ryegrass</name>
    <name type="synonym">Lolium perenne subsp. multiflorum</name>
    <dbReference type="NCBI Taxonomy" id="4521"/>
    <lineage>
        <taxon>Eukaryota</taxon>
        <taxon>Viridiplantae</taxon>
        <taxon>Streptophyta</taxon>
        <taxon>Embryophyta</taxon>
        <taxon>Tracheophyta</taxon>
        <taxon>Spermatophyta</taxon>
        <taxon>Magnoliopsida</taxon>
        <taxon>Liliopsida</taxon>
        <taxon>Poales</taxon>
        <taxon>Poaceae</taxon>
        <taxon>BOP clade</taxon>
        <taxon>Pooideae</taxon>
        <taxon>Poodae</taxon>
        <taxon>Poeae</taxon>
        <taxon>Poeae Chloroplast Group 2 (Poeae type)</taxon>
        <taxon>Loliodinae</taxon>
        <taxon>Loliinae</taxon>
        <taxon>Lolium</taxon>
    </lineage>
</organism>
<evidence type="ECO:0000313" key="3">
    <source>
        <dbReference type="EMBL" id="KAK1647403.1"/>
    </source>
</evidence>
<dbReference type="EMBL" id="JAUUTY010000004">
    <property type="protein sequence ID" value="KAK1647403.1"/>
    <property type="molecule type" value="Genomic_DNA"/>
</dbReference>
<dbReference type="Pfam" id="PF07727">
    <property type="entry name" value="RVT_2"/>
    <property type="match status" value="1"/>
</dbReference>
<gene>
    <name evidence="3" type="ORF">QYE76_065208</name>
</gene>
<comment type="caution">
    <text evidence="3">The sequence shown here is derived from an EMBL/GenBank/DDBJ whole genome shotgun (WGS) entry which is preliminary data.</text>
</comment>
<feature type="compositionally biased region" description="Basic residues" evidence="1">
    <location>
        <begin position="247"/>
        <end position="256"/>
    </location>
</feature>
<dbReference type="AlphaFoldDB" id="A0AAD8W8N5"/>
<feature type="domain" description="Reverse transcriptase Ty1/copia-type" evidence="2">
    <location>
        <begin position="464"/>
        <end position="522"/>
    </location>
</feature>
<reference evidence="3" key="1">
    <citation type="submission" date="2023-07" db="EMBL/GenBank/DDBJ databases">
        <title>A chromosome-level genome assembly of Lolium multiflorum.</title>
        <authorList>
            <person name="Chen Y."/>
            <person name="Copetti D."/>
            <person name="Kolliker R."/>
            <person name="Studer B."/>
        </authorList>
    </citation>
    <scope>NUCLEOTIDE SEQUENCE</scope>
    <source>
        <strain evidence="3">02402/16</strain>
        <tissue evidence="3">Leaf</tissue>
    </source>
</reference>
<keyword evidence="4" id="KW-1185">Reference proteome</keyword>
<evidence type="ECO:0000259" key="2">
    <source>
        <dbReference type="Pfam" id="PF07727"/>
    </source>
</evidence>
<evidence type="ECO:0000256" key="1">
    <source>
        <dbReference type="SAM" id="MobiDB-lite"/>
    </source>
</evidence>
<evidence type="ECO:0000313" key="4">
    <source>
        <dbReference type="Proteomes" id="UP001231189"/>
    </source>
</evidence>
<dbReference type="InterPro" id="IPR013103">
    <property type="entry name" value="RVT_2"/>
</dbReference>
<name>A0AAD8W8N5_LOLMU</name>
<feature type="region of interest" description="Disordered" evidence="1">
    <location>
        <begin position="221"/>
        <end position="282"/>
    </location>
</feature>